<protein>
    <submittedName>
        <fullName evidence="2">Uncharacterized protein</fullName>
    </submittedName>
</protein>
<dbReference type="EMBL" id="ML975365">
    <property type="protein sequence ID" value="KAF1831397.1"/>
    <property type="molecule type" value="Genomic_DNA"/>
</dbReference>
<keyword evidence="3" id="KW-1185">Reference proteome</keyword>
<dbReference type="InterPro" id="IPR045469">
    <property type="entry name" value="Nis1"/>
</dbReference>
<sequence length="160" mass="16710">MRLSTLRTLLLTTAATTLSQARITGISAPATLAPNETFTLTLISTSYIQSVADVAVAWGFDVAPGYPGILGSFTDSAYLGPCLSNQAENISISATVPAGLSTEFYRGKDLLLNAGVYSLYGASGEPVTSGFNVTVRIANETSCEDAASSQRAWVQNSECV</sequence>
<accession>A0A6A5K8U9</accession>
<gene>
    <name evidence="2" type="ORF">BDW02DRAFT_649940</name>
</gene>
<organism evidence="2 3">
    <name type="scientific">Decorospora gaudefroyi</name>
    <dbReference type="NCBI Taxonomy" id="184978"/>
    <lineage>
        <taxon>Eukaryota</taxon>
        <taxon>Fungi</taxon>
        <taxon>Dikarya</taxon>
        <taxon>Ascomycota</taxon>
        <taxon>Pezizomycotina</taxon>
        <taxon>Dothideomycetes</taxon>
        <taxon>Pleosporomycetidae</taxon>
        <taxon>Pleosporales</taxon>
        <taxon>Pleosporineae</taxon>
        <taxon>Pleosporaceae</taxon>
        <taxon>Decorospora</taxon>
    </lineage>
</organism>
<feature type="chain" id="PRO_5025335074" evidence="1">
    <location>
        <begin position="22"/>
        <end position="160"/>
    </location>
</feature>
<reference evidence="2" key="1">
    <citation type="submission" date="2020-01" db="EMBL/GenBank/DDBJ databases">
        <authorList>
            <consortium name="DOE Joint Genome Institute"/>
            <person name="Haridas S."/>
            <person name="Albert R."/>
            <person name="Binder M."/>
            <person name="Bloem J."/>
            <person name="Labutti K."/>
            <person name="Salamov A."/>
            <person name="Andreopoulos B."/>
            <person name="Baker S.E."/>
            <person name="Barry K."/>
            <person name="Bills G."/>
            <person name="Bluhm B.H."/>
            <person name="Cannon C."/>
            <person name="Castanera R."/>
            <person name="Culley D.E."/>
            <person name="Daum C."/>
            <person name="Ezra D."/>
            <person name="Gonzalez J.B."/>
            <person name="Henrissat B."/>
            <person name="Kuo A."/>
            <person name="Liang C."/>
            <person name="Lipzen A."/>
            <person name="Lutzoni F."/>
            <person name="Magnuson J."/>
            <person name="Mondo S."/>
            <person name="Nolan M."/>
            <person name="Ohm R."/>
            <person name="Pangilinan J."/>
            <person name="Park H.-J."/>
            <person name="Ramirez L."/>
            <person name="Alfaro M."/>
            <person name="Sun H."/>
            <person name="Tritt A."/>
            <person name="Yoshinaga Y."/>
            <person name="Zwiers L.-H."/>
            <person name="Turgeon B.G."/>
            <person name="Goodwin S.B."/>
            <person name="Spatafora J.W."/>
            <person name="Crous P.W."/>
            <person name="Grigoriev I.V."/>
        </authorList>
    </citation>
    <scope>NUCLEOTIDE SEQUENCE</scope>
    <source>
        <strain evidence="2">P77</strain>
    </source>
</reference>
<evidence type="ECO:0000313" key="2">
    <source>
        <dbReference type="EMBL" id="KAF1831397.1"/>
    </source>
</evidence>
<evidence type="ECO:0000313" key="3">
    <source>
        <dbReference type="Proteomes" id="UP000800040"/>
    </source>
</evidence>
<dbReference type="Proteomes" id="UP000800040">
    <property type="component" value="Unassembled WGS sequence"/>
</dbReference>
<dbReference type="Pfam" id="PF19271">
    <property type="entry name" value="Nis1"/>
    <property type="match status" value="1"/>
</dbReference>
<dbReference type="OrthoDB" id="3913322at2759"/>
<feature type="signal peptide" evidence="1">
    <location>
        <begin position="1"/>
        <end position="21"/>
    </location>
</feature>
<keyword evidence="1" id="KW-0732">Signal</keyword>
<proteinExistence type="predicted"/>
<name>A0A6A5K8U9_9PLEO</name>
<dbReference type="AlphaFoldDB" id="A0A6A5K8U9"/>
<evidence type="ECO:0000256" key="1">
    <source>
        <dbReference type="SAM" id="SignalP"/>
    </source>
</evidence>